<feature type="compositionally biased region" description="Low complexity" evidence="5">
    <location>
        <begin position="409"/>
        <end position="437"/>
    </location>
</feature>
<keyword evidence="3 6" id="KW-1133">Transmembrane helix</keyword>
<dbReference type="InterPro" id="IPR013057">
    <property type="entry name" value="AA_transpt_TM"/>
</dbReference>
<evidence type="ECO:0000256" key="5">
    <source>
        <dbReference type="SAM" id="MobiDB-lite"/>
    </source>
</evidence>
<dbReference type="AlphaFoldDB" id="A0A9N9HLM6"/>
<evidence type="ECO:0000256" key="3">
    <source>
        <dbReference type="ARBA" id="ARBA00022989"/>
    </source>
</evidence>
<keyword evidence="4 6" id="KW-0472">Membrane</keyword>
<feature type="transmembrane region" description="Helical" evidence="6">
    <location>
        <begin position="325"/>
        <end position="345"/>
    </location>
</feature>
<dbReference type="OrthoDB" id="294541at2759"/>
<proteinExistence type="predicted"/>
<dbReference type="PANTHER" id="PTHR16189">
    <property type="entry name" value="TRANSMEMBRANE PROTEIN 104-RELATED"/>
    <property type="match status" value="1"/>
</dbReference>
<gene>
    <name evidence="8" type="ORF">ALEPTO_LOCUS11106</name>
</gene>
<name>A0A9N9HLM6_9GLOM</name>
<accession>A0A9N9HLM6</accession>
<organism evidence="8 9">
    <name type="scientific">Ambispora leptoticha</name>
    <dbReference type="NCBI Taxonomy" id="144679"/>
    <lineage>
        <taxon>Eukaryota</taxon>
        <taxon>Fungi</taxon>
        <taxon>Fungi incertae sedis</taxon>
        <taxon>Mucoromycota</taxon>
        <taxon>Glomeromycotina</taxon>
        <taxon>Glomeromycetes</taxon>
        <taxon>Archaeosporales</taxon>
        <taxon>Ambisporaceae</taxon>
        <taxon>Ambispora</taxon>
    </lineage>
</organism>
<comment type="subcellular location">
    <subcellularLocation>
        <location evidence="1">Membrane</location>
    </subcellularLocation>
</comment>
<feature type="non-terminal residue" evidence="8">
    <location>
        <position position="1"/>
    </location>
</feature>
<dbReference type="PANTHER" id="PTHR16189:SF3">
    <property type="entry name" value="AMINO ACID TRANSPORTER TRANSMEMBRANE DOMAIN-CONTAINING PROTEIN"/>
    <property type="match status" value="1"/>
</dbReference>
<evidence type="ECO:0000256" key="2">
    <source>
        <dbReference type="ARBA" id="ARBA00022692"/>
    </source>
</evidence>
<feature type="transmembrane region" description="Helical" evidence="6">
    <location>
        <begin position="721"/>
        <end position="741"/>
    </location>
</feature>
<dbReference type="Pfam" id="PF01490">
    <property type="entry name" value="Aa_trans"/>
    <property type="match status" value="1"/>
</dbReference>
<keyword evidence="9" id="KW-1185">Reference proteome</keyword>
<feature type="transmembrane region" description="Helical" evidence="6">
    <location>
        <begin position="208"/>
        <end position="229"/>
    </location>
</feature>
<dbReference type="EMBL" id="CAJVPS010015904">
    <property type="protein sequence ID" value="CAG8687993.1"/>
    <property type="molecule type" value="Genomic_DNA"/>
</dbReference>
<feature type="transmembrane region" description="Helical" evidence="6">
    <location>
        <begin position="175"/>
        <end position="196"/>
    </location>
</feature>
<feature type="region of interest" description="Disordered" evidence="5">
    <location>
        <begin position="402"/>
        <end position="437"/>
    </location>
</feature>
<comment type="caution">
    <text evidence="8">The sequence shown here is derived from an EMBL/GenBank/DDBJ whole genome shotgun (WGS) entry which is preliminary data.</text>
</comment>
<reference evidence="8" key="1">
    <citation type="submission" date="2021-06" db="EMBL/GenBank/DDBJ databases">
        <authorList>
            <person name="Kallberg Y."/>
            <person name="Tangrot J."/>
            <person name="Rosling A."/>
        </authorList>
    </citation>
    <scope>NUCLEOTIDE SEQUENCE</scope>
    <source>
        <strain evidence="8">FL130A</strain>
    </source>
</reference>
<evidence type="ECO:0000259" key="7">
    <source>
        <dbReference type="Pfam" id="PF01490"/>
    </source>
</evidence>
<feature type="region of interest" description="Disordered" evidence="5">
    <location>
        <begin position="625"/>
        <end position="644"/>
    </location>
</feature>
<feature type="transmembrane region" description="Helical" evidence="6">
    <location>
        <begin position="241"/>
        <end position="264"/>
    </location>
</feature>
<dbReference type="GO" id="GO:0016020">
    <property type="term" value="C:membrane"/>
    <property type="evidence" value="ECO:0007669"/>
    <property type="project" value="UniProtKB-SubCell"/>
</dbReference>
<keyword evidence="2 6" id="KW-0812">Transmembrane</keyword>
<protein>
    <submittedName>
        <fullName evidence="8">3761_t:CDS:1</fullName>
    </submittedName>
</protein>
<feature type="transmembrane region" description="Helical" evidence="6">
    <location>
        <begin position="291"/>
        <end position="313"/>
    </location>
</feature>
<evidence type="ECO:0000313" key="9">
    <source>
        <dbReference type="Proteomes" id="UP000789508"/>
    </source>
</evidence>
<sequence length="753" mass="82818">IALLVSSMTGPGLVTIPILFQNAGWITSTIVFILITFLSGAASLFLCETLSSVVGNEKFQRQIEFSSLSNILISNPKKRIFIQVMLYISIQSVNIASILISAQSMDTLLVSLAGRTCGIGIHPRPGLFCVYEQSRWNSPFGDDYMLITAGYLMTLAMVLPLALMELVDNIKVQILSFGTLVLIIIGWLVTFCIHGLDTNFVPTIGNDQSQTIGTVLFNYAFVTTVPSWVNDLGSTVSIRKSVWYSATISTIAYIALGCIGGMAYKMDVTSNIIAAINASKERSIVSVTTTYLFPLTVLITSIPVYTIVVRYNLQRTGQCGKVTATFLSTILPWTVVIPFQTGYWLNSFTNWTSLIFTSISNFILPFYFYYLNEKRRSNTKVVDEVDDAFSIKTTGRDLNDSVCGSPVIRSPKSAKSAKSARSLPLPLSRNSPLSRSSSINSVRSIKSWLSMQVIIRSTSSNDHDGDDSVAMLSDVDNNVNEQDNDKEPDSPDTMIDDENCNNIPEINIIDEDKHLAPSSKPSQRTLSVPKTSLSAPTITLSAPTITRADYPTEQNNINEKSETKSFNNLSLAPPESEPINHRRSLSAPYSLITSSTTAISNSLEVTQQPFRPKLHLEIPPILTRRTSFSRRSSQDEYPPSPPLSSSPVIPIITVNNDDGIAVIVELNSNHNSSSIEISNSHDGKIVMNNQLDSSLKKFDEQAQHPQRKTFKAFPISTRNSVICAKICGAFSVFLVGGIIFYDFLQLAMGNNVF</sequence>
<feature type="non-terminal residue" evidence="8">
    <location>
        <position position="753"/>
    </location>
</feature>
<feature type="transmembrane region" description="Helical" evidence="6">
    <location>
        <begin position="144"/>
        <end position="163"/>
    </location>
</feature>
<feature type="transmembrane region" description="Helical" evidence="6">
    <location>
        <begin position="23"/>
        <end position="47"/>
    </location>
</feature>
<feature type="region of interest" description="Disordered" evidence="5">
    <location>
        <begin position="477"/>
        <end position="500"/>
    </location>
</feature>
<evidence type="ECO:0000256" key="4">
    <source>
        <dbReference type="ARBA" id="ARBA00023136"/>
    </source>
</evidence>
<feature type="domain" description="Amino acid transporter transmembrane" evidence="7">
    <location>
        <begin position="2"/>
        <end position="370"/>
    </location>
</feature>
<dbReference type="Proteomes" id="UP000789508">
    <property type="component" value="Unassembled WGS sequence"/>
</dbReference>
<feature type="transmembrane region" description="Helical" evidence="6">
    <location>
        <begin position="80"/>
        <end position="102"/>
    </location>
</feature>
<evidence type="ECO:0000313" key="8">
    <source>
        <dbReference type="EMBL" id="CAG8687993.1"/>
    </source>
</evidence>
<evidence type="ECO:0000256" key="1">
    <source>
        <dbReference type="ARBA" id="ARBA00004370"/>
    </source>
</evidence>
<evidence type="ECO:0000256" key="6">
    <source>
        <dbReference type="SAM" id="Phobius"/>
    </source>
</evidence>
<feature type="transmembrane region" description="Helical" evidence="6">
    <location>
        <begin position="351"/>
        <end position="370"/>
    </location>
</feature>